<proteinExistence type="predicted"/>
<accession>A0A4U3MRQ0</accession>
<dbReference type="Gene3D" id="3.40.50.300">
    <property type="entry name" value="P-loop containing nucleotide triphosphate hydrolases"/>
    <property type="match status" value="1"/>
</dbReference>
<dbReference type="PANTHER" id="PTHR47691:SF3">
    <property type="entry name" value="HTH-TYPE TRANSCRIPTIONAL REGULATOR RV0890C-RELATED"/>
    <property type="match status" value="1"/>
</dbReference>
<dbReference type="InterPro" id="IPR011990">
    <property type="entry name" value="TPR-like_helical_dom_sf"/>
</dbReference>
<gene>
    <name evidence="1" type="ORF">FDA94_04105</name>
</gene>
<dbReference type="InterPro" id="IPR027417">
    <property type="entry name" value="P-loop_NTPase"/>
</dbReference>
<evidence type="ECO:0000313" key="2">
    <source>
        <dbReference type="Proteomes" id="UP000308705"/>
    </source>
</evidence>
<evidence type="ECO:0000313" key="1">
    <source>
        <dbReference type="EMBL" id="TKK90946.1"/>
    </source>
</evidence>
<dbReference type="Proteomes" id="UP000308705">
    <property type="component" value="Unassembled WGS sequence"/>
</dbReference>
<dbReference type="PANTHER" id="PTHR47691">
    <property type="entry name" value="REGULATOR-RELATED"/>
    <property type="match status" value="1"/>
</dbReference>
<dbReference type="SUPFAM" id="SSF48452">
    <property type="entry name" value="TPR-like"/>
    <property type="match status" value="1"/>
</dbReference>
<sequence length="684" mass="74637">MRRETLTAVNLPAETSTFVGRDAELSEVGRLITESSVVTLAGPGGVGKTRLAFRAAAQHARVHLEPVRVAELAAERNGDLLAHAVSAALGLPEQSVRPQGEVLAAHLADSRLLIVLDTVEHLIGPVRTLVGQVLAKAPGVRFLVTGRQPIGHPAERVFRVRPLAEADALRLFAERAAAVVPGFTSTDEVAELCHRMEGLPLAIELAARRLRSMTPKELADRLDDRFALLSGHPGRTGRHAALRTSVGWSHELCTPDERLLWARLSVFAGSFEAEAAQYVCGDDRLPNVPGTLARLADKSVVCVVGERFHMLETVRVYGREWLRELGEEEHLMLRHRDHYVSLARRAEADWCGPNQASWSDWARGEMPNLRLALDRSIASPIGLDLVGRLWFVWYCLGHAREGRHYLDRALERNTADSPQRTRALWAAAFVAFAQGDHDQMAIRLTQAREAALAQEDPAAIGHACTGAASLALFQGDFDAVRLLAEEAIDHLDRVGGRYVARLSAMSLLALALIGRGDPDEAVIVLEGQRAACEALGEEWSRSMGDQIRAAAELGRGDAVTADRYARTSLRTIWRLGDVMGSAMAVERLAACAVAMGDAVRAARLLGVGERLWAEFGPTHFAPPGFVESRGRTDRRTRRVLGERDYLDAYAEGRRMSLDGGVGYALGGLPNSGAMRWNHPADECR</sequence>
<dbReference type="OrthoDB" id="3755432at2"/>
<dbReference type="GO" id="GO:0043531">
    <property type="term" value="F:ADP binding"/>
    <property type="evidence" value="ECO:0007669"/>
    <property type="project" value="InterPro"/>
</dbReference>
<reference evidence="1 2" key="1">
    <citation type="submission" date="2019-04" db="EMBL/GenBank/DDBJ databases">
        <title>Herbidospora sp. NEAU-GS14.nov., a novel actinomycete isolated from soil.</title>
        <authorList>
            <person name="Han L."/>
        </authorList>
    </citation>
    <scope>NUCLEOTIDE SEQUENCE [LARGE SCALE GENOMIC DNA]</scope>
    <source>
        <strain evidence="1 2">NEAU-GS14</strain>
    </source>
</reference>
<protein>
    <submittedName>
        <fullName evidence="1">Uncharacterized protein</fullName>
    </submittedName>
</protein>
<dbReference type="EMBL" id="SZQA01000002">
    <property type="protein sequence ID" value="TKK90946.1"/>
    <property type="molecule type" value="Genomic_DNA"/>
</dbReference>
<keyword evidence="2" id="KW-1185">Reference proteome</keyword>
<dbReference type="AlphaFoldDB" id="A0A4U3MRQ0"/>
<organism evidence="1 2">
    <name type="scientific">Herbidospora galbida</name>
    <dbReference type="NCBI Taxonomy" id="2575442"/>
    <lineage>
        <taxon>Bacteria</taxon>
        <taxon>Bacillati</taxon>
        <taxon>Actinomycetota</taxon>
        <taxon>Actinomycetes</taxon>
        <taxon>Streptosporangiales</taxon>
        <taxon>Streptosporangiaceae</taxon>
        <taxon>Herbidospora</taxon>
    </lineage>
</organism>
<name>A0A4U3MRQ0_9ACTN</name>
<dbReference type="PRINTS" id="PR00364">
    <property type="entry name" value="DISEASERSIST"/>
</dbReference>
<dbReference type="SUPFAM" id="SSF52540">
    <property type="entry name" value="P-loop containing nucleoside triphosphate hydrolases"/>
    <property type="match status" value="1"/>
</dbReference>
<dbReference type="Gene3D" id="1.25.40.10">
    <property type="entry name" value="Tetratricopeptide repeat domain"/>
    <property type="match status" value="1"/>
</dbReference>
<comment type="caution">
    <text evidence="1">The sequence shown here is derived from an EMBL/GenBank/DDBJ whole genome shotgun (WGS) entry which is preliminary data.</text>
</comment>